<accession>A9V370</accession>
<feature type="domain" description="VWFA" evidence="1">
    <location>
        <begin position="59"/>
        <end position="236"/>
    </location>
</feature>
<dbReference type="InterPro" id="IPR051266">
    <property type="entry name" value="CLCR"/>
</dbReference>
<sequence length="471" mass="51642">MGGETVPVSAATAEAPAPLQLDVRPLWQYAEIGARESSAYISCRLTAPDFEPVERPAIDLVAVIDVSGSMAGQKLKMVQSTLEFLMRNLKDTDRFALVTFDSDVKTVFDLRPMTTAHKEACLADVQKLRAGSCTNLSGGLFRGVELMQQRGATKGAVSSILLMTDGIANEGVRDKDDMCRALRGLMGPAPDYTIYTFGYGKDHNENMLRQLSETGNGMYYFIESNDIIPESFGDCLGGLLSVFAQNIEVKLSAVHPEATIKRVCMQRAATLADDRRTATFTIGDIQSEEVKEVLFEVNLPLVELHDAVAEAGTATAYFRADVSYLNLSSSSFEKHAATFSTARPAEVPAVREANEAVTDAIARFVAVDGMEEARRLAEAGKFDAVRERLQDVRGFVSANKSAQACNLVADLDDMLVATASREQYQQQGRYEMVSQAQAYSNMRSNRVWANDETRERFATKKKGMLRRAAKA</sequence>
<dbReference type="SMART" id="SM00327">
    <property type="entry name" value="VWA"/>
    <property type="match status" value="1"/>
</dbReference>
<protein>
    <recommendedName>
        <fullName evidence="1">VWFA domain-containing protein</fullName>
    </recommendedName>
</protein>
<dbReference type="EMBL" id="CH991556">
    <property type="protein sequence ID" value="EDQ88136.1"/>
    <property type="molecule type" value="Genomic_DNA"/>
</dbReference>
<gene>
    <name evidence="2" type="ORF">MONBRDRAFT_33043</name>
</gene>
<evidence type="ECO:0000259" key="1">
    <source>
        <dbReference type="PROSITE" id="PS50234"/>
    </source>
</evidence>
<dbReference type="PROSITE" id="PS50234">
    <property type="entry name" value="VWFA"/>
    <property type="match status" value="1"/>
</dbReference>
<proteinExistence type="predicted"/>
<dbReference type="eggNOG" id="ENOG502RXR2">
    <property type="taxonomic scope" value="Eukaryota"/>
</dbReference>
<keyword evidence="3" id="KW-1185">Reference proteome</keyword>
<dbReference type="InterPro" id="IPR036465">
    <property type="entry name" value="vWFA_dom_sf"/>
</dbReference>
<reference evidence="2 3" key="1">
    <citation type="journal article" date="2008" name="Nature">
        <title>The genome of the choanoflagellate Monosiga brevicollis and the origin of metazoans.</title>
        <authorList>
            <consortium name="JGI Sequencing"/>
            <person name="King N."/>
            <person name="Westbrook M.J."/>
            <person name="Young S.L."/>
            <person name="Kuo A."/>
            <person name="Abedin M."/>
            <person name="Chapman J."/>
            <person name="Fairclough S."/>
            <person name="Hellsten U."/>
            <person name="Isogai Y."/>
            <person name="Letunic I."/>
            <person name="Marr M."/>
            <person name="Pincus D."/>
            <person name="Putnam N."/>
            <person name="Rokas A."/>
            <person name="Wright K.J."/>
            <person name="Zuzow R."/>
            <person name="Dirks W."/>
            <person name="Good M."/>
            <person name="Goodstein D."/>
            <person name="Lemons D."/>
            <person name="Li W."/>
            <person name="Lyons J.B."/>
            <person name="Morris A."/>
            <person name="Nichols S."/>
            <person name="Richter D.J."/>
            <person name="Salamov A."/>
            <person name="Bork P."/>
            <person name="Lim W.A."/>
            <person name="Manning G."/>
            <person name="Miller W.T."/>
            <person name="McGinnis W."/>
            <person name="Shapiro H."/>
            <person name="Tjian R."/>
            <person name="Grigoriev I.V."/>
            <person name="Rokhsar D."/>
        </authorList>
    </citation>
    <scope>NUCLEOTIDE SEQUENCE [LARGE SCALE GENOMIC DNA]</scope>
    <source>
        <strain evidence="3">MX1 / ATCC 50154</strain>
    </source>
</reference>
<dbReference type="PANTHER" id="PTHR10579">
    <property type="entry name" value="CALCIUM-ACTIVATED CHLORIDE CHANNEL REGULATOR"/>
    <property type="match status" value="1"/>
</dbReference>
<dbReference type="Pfam" id="PF00092">
    <property type="entry name" value="VWA"/>
    <property type="match status" value="1"/>
</dbReference>
<dbReference type="SUPFAM" id="SSF53300">
    <property type="entry name" value="vWA-like"/>
    <property type="match status" value="1"/>
</dbReference>
<dbReference type="OMA" id="GIWDEGG"/>
<dbReference type="RefSeq" id="XP_001747212.1">
    <property type="nucleotide sequence ID" value="XM_001747160.1"/>
</dbReference>
<dbReference type="PANTHER" id="PTHR10579:SF43">
    <property type="entry name" value="ZINC FINGER (C3HC4-TYPE RING FINGER) FAMILY PROTEIN"/>
    <property type="match status" value="1"/>
</dbReference>
<dbReference type="STRING" id="81824.A9V370"/>
<dbReference type="InParanoid" id="A9V370"/>
<dbReference type="Gene3D" id="3.40.50.410">
    <property type="entry name" value="von Willebrand factor, type A domain"/>
    <property type="match status" value="1"/>
</dbReference>
<dbReference type="AlphaFoldDB" id="A9V370"/>
<dbReference type="KEGG" id="mbr:MONBRDRAFT_33043"/>
<dbReference type="Proteomes" id="UP000001357">
    <property type="component" value="Unassembled WGS sequence"/>
</dbReference>
<organism evidence="2 3">
    <name type="scientific">Monosiga brevicollis</name>
    <name type="common">Choanoflagellate</name>
    <dbReference type="NCBI Taxonomy" id="81824"/>
    <lineage>
        <taxon>Eukaryota</taxon>
        <taxon>Choanoflagellata</taxon>
        <taxon>Craspedida</taxon>
        <taxon>Salpingoecidae</taxon>
        <taxon>Monosiga</taxon>
    </lineage>
</organism>
<evidence type="ECO:0000313" key="3">
    <source>
        <dbReference type="Proteomes" id="UP000001357"/>
    </source>
</evidence>
<evidence type="ECO:0000313" key="2">
    <source>
        <dbReference type="EMBL" id="EDQ88136.1"/>
    </source>
</evidence>
<dbReference type="GeneID" id="5892334"/>
<name>A9V370_MONBE</name>
<dbReference type="InterPro" id="IPR002035">
    <property type="entry name" value="VWF_A"/>
</dbReference>